<protein>
    <submittedName>
        <fullName evidence="8">Tyrosinase</fullName>
    </submittedName>
</protein>
<evidence type="ECO:0000313" key="8">
    <source>
        <dbReference type="EMBL" id="GGX81903.1"/>
    </source>
</evidence>
<proteinExistence type="inferred from homology"/>
<dbReference type="InterPro" id="IPR002227">
    <property type="entry name" value="Tyrosinase_Cu-bd"/>
</dbReference>
<name>A0ABQ2YFE6_9ACTN</name>
<evidence type="ECO:0000256" key="4">
    <source>
        <dbReference type="ARBA" id="ARBA00023002"/>
    </source>
</evidence>
<comment type="cofactor">
    <cofactor evidence="1">
        <name>Cu(2+)</name>
        <dbReference type="ChEBI" id="CHEBI:29036"/>
    </cofactor>
</comment>
<evidence type="ECO:0000259" key="7">
    <source>
        <dbReference type="PROSITE" id="PS00498"/>
    </source>
</evidence>
<keyword evidence="4" id="KW-0560">Oxidoreductase</keyword>
<comment type="similarity">
    <text evidence="2">Belongs to the tyrosinase family.</text>
</comment>
<dbReference type="RefSeq" id="WP_190022091.1">
    <property type="nucleotide sequence ID" value="NZ_BMUT01000005.1"/>
</dbReference>
<organism evidence="8 9">
    <name type="scientific">Streptomyces hiroshimensis</name>
    <dbReference type="NCBI Taxonomy" id="66424"/>
    <lineage>
        <taxon>Bacteria</taxon>
        <taxon>Bacillati</taxon>
        <taxon>Actinomycetota</taxon>
        <taxon>Actinomycetes</taxon>
        <taxon>Kitasatosporales</taxon>
        <taxon>Streptomycetaceae</taxon>
        <taxon>Streptomyces</taxon>
    </lineage>
</organism>
<dbReference type="InterPro" id="IPR008922">
    <property type="entry name" value="Di-copper_centre_dom_sf"/>
</dbReference>
<evidence type="ECO:0000256" key="1">
    <source>
        <dbReference type="ARBA" id="ARBA00001973"/>
    </source>
</evidence>
<gene>
    <name evidence="8" type="ORF">GCM10010324_29350</name>
</gene>
<reference evidence="9" key="1">
    <citation type="journal article" date="2019" name="Int. J. Syst. Evol. Microbiol.">
        <title>The Global Catalogue of Microorganisms (GCM) 10K type strain sequencing project: providing services to taxonomists for standard genome sequencing and annotation.</title>
        <authorList>
            <consortium name="The Broad Institute Genomics Platform"/>
            <consortium name="The Broad Institute Genome Sequencing Center for Infectious Disease"/>
            <person name="Wu L."/>
            <person name="Ma J."/>
        </authorList>
    </citation>
    <scope>NUCLEOTIDE SEQUENCE [LARGE SCALE GENOMIC DNA]</scope>
    <source>
        <strain evidence="9">JCM 4586</strain>
    </source>
</reference>
<evidence type="ECO:0000313" key="9">
    <source>
        <dbReference type="Proteomes" id="UP000659223"/>
    </source>
</evidence>
<dbReference type="PANTHER" id="PTHR11474:SF126">
    <property type="entry name" value="TYROSINASE-LIKE PROTEIN TYR-1-RELATED"/>
    <property type="match status" value="1"/>
</dbReference>
<feature type="domain" description="Tyrosinase copper-binding" evidence="7">
    <location>
        <begin position="214"/>
        <end position="225"/>
    </location>
</feature>
<dbReference type="Proteomes" id="UP000659223">
    <property type="component" value="Unassembled WGS sequence"/>
</dbReference>
<sequence length="286" mass="32885">MAVRKNQAKLTKAERRDFVEALLELKRRGGYDKYVETHDRFVMSDLDDQERTGHVSPSFLPWHRQFLLDFERDLQSVNPAVTLPYWDFTVNRSLNDPVFAPDFLGGNGRERDAQVMDGPFAYGGGRWPIYFKVDERPFLMREMGRSKTTPQLPTAATVEAALAAPYYDEAPWNSTSKAGFRNLVEGWANGNTGPHNTVHRWVGGHMNTGMSPNDPVFWLLHCFIDKLWSDWQRRHPKAPAYLPVEPVKDIVALNQPMKPWSEKGQRVTPADMIDHRKFYSYDTDAA</sequence>
<comment type="caution">
    <text evidence="8">The sequence shown here is derived from an EMBL/GenBank/DDBJ whole genome shotgun (WGS) entry which is preliminary data.</text>
</comment>
<keyword evidence="5" id="KW-0186">Copper</keyword>
<dbReference type="PROSITE" id="PS00497">
    <property type="entry name" value="TYROSINASE_1"/>
    <property type="match status" value="1"/>
</dbReference>
<dbReference type="PANTHER" id="PTHR11474">
    <property type="entry name" value="TYROSINASE FAMILY MEMBER"/>
    <property type="match status" value="1"/>
</dbReference>
<evidence type="ECO:0000256" key="3">
    <source>
        <dbReference type="ARBA" id="ARBA00022723"/>
    </source>
</evidence>
<dbReference type="Gene3D" id="1.10.1280.10">
    <property type="entry name" value="Di-copper center containing domain from catechol oxidase"/>
    <property type="match status" value="1"/>
</dbReference>
<dbReference type="InterPro" id="IPR050316">
    <property type="entry name" value="Tyrosinase/Hemocyanin"/>
</dbReference>
<keyword evidence="9" id="KW-1185">Reference proteome</keyword>
<dbReference type="SUPFAM" id="SSF48056">
    <property type="entry name" value="Di-copper centre-containing domain"/>
    <property type="match status" value="1"/>
</dbReference>
<keyword evidence="3" id="KW-0479">Metal-binding</keyword>
<evidence type="ECO:0000256" key="5">
    <source>
        <dbReference type="ARBA" id="ARBA00023008"/>
    </source>
</evidence>
<evidence type="ECO:0000259" key="6">
    <source>
        <dbReference type="PROSITE" id="PS00497"/>
    </source>
</evidence>
<feature type="domain" description="Tyrosinase copper-binding" evidence="6">
    <location>
        <begin position="54"/>
        <end position="71"/>
    </location>
</feature>
<dbReference type="Pfam" id="PF00264">
    <property type="entry name" value="Tyrosinase"/>
    <property type="match status" value="1"/>
</dbReference>
<dbReference type="PROSITE" id="PS00498">
    <property type="entry name" value="TYROSINASE_2"/>
    <property type="match status" value="1"/>
</dbReference>
<dbReference type="PRINTS" id="PR00092">
    <property type="entry name" value="TYROSINASE"/>
</dbReference>
<dbReference type="EMBL" id="BMUT01000005">
    <property type="protein sequence ID" value="GGX81903.1"/>
    <property type="molecule type" value="Genomic_DNA"/>
</dbReference>
<accession>A0ABQ2YFE6</accession>
<evidence type="ECO:0000256" key="2">
    <source>
        <dbReference type="ARBA" id="ARBA00009928"/>
    </source>
</evidence>